<dbReference type="EMBL" id="JBBUTF010000002">
    <property type="protein sequence ID" value="MEK8024805.1"/>
    <property type="molecule type" value="Genomic_DNA"/>
</dbReference>
<keyword evidence="1" id="KW-0472">Membrane</keyword>
<feature type="transmembrane region" description="Helical" evidence="1">
    <location>
        <begin position="133"/>
        <end position="152"/>
    </location>
</feature>
<feature type="transmembrane region" description="Helical" evidence="1">
    <location>
        <begin position="237"/>
        <end position="259"/>
    </location>
</feature>
<sequence>MLRRFLLTLLSSWIVNPLGILVAQWFGVANASVVILVLLATGACVPFQLLMNECIAATESRGQAHAGRFQIGLLLSVQAVACAATIYGLSVQRFPAPLIAVVVMLLAINTWLSYRVSLRYYRLVTQAVVSMRAAGVIGIIPGITSLLLYLLYALTTHRVPQTAAGFIVAGTVLPSLVQWRYLQTFPDGVDQAASVSTASRPRLAAGWLLASALALAALAAGSTRLREMVAHLSANHVALLLVALNSMLSLINTLTRAAFINRAGSGQQRPLGAAAMTMAIAGATAATAGWEATPLIALIATQLAVAWVIEAARRMPVSLAIRP</sequence>
<feature type="transmembrane region" description="Helical" evidence="1">
    <location>
        <begin position="271"/>
        <end position="289"/>
    </location>
</feature>
<comment type="caution">
    <text evidence="2">The sequence shown here is derived from an EMBL/GenBank/DDBJ whole genome shotgun (WGS) entry which is preliminary data.</text>
</comment>
<accession>A0ABU9B4L3</accession>
<evidence type="ECO:0000313" key="2">
    <source>
        <dbReference type="EMBL" id="MEK8024805.1"/>
    </source>
</evidence>
<name>A0ABU9B4L3_9BURK</name>
<keyword evidence="1" id="KW-0812">Transmembrane</keyword>
<feature type="transmembrane region" description="Helical" evidence="1">
    <location>
        <begin position="71"/>
        <end position="88"/>
    </location>
</feature>
<feature type="transmembrane region" description="Helical" evidence="1">
    <location>
        <begin position="94"/>
        <end position="112"/>
    </location>
</feature>
<feature type="transmembrane region" description="Helical" evidence="1">
    <location>
        <begin position="164"/>
        <end position="182"/>
    </location>
</feature>
<feature type="transmembrane region" description="Helical" evidence="1">
    <location>
        <begin position="33"/>
        <end position="51"/>
    </location>
</feature>
<organism evidence="2 3">
    <name type="scientific">Pseudaquabacterium rugosum</name>
    <dbReference type="NCBI Taxonomy" id="2984194"/>
    <lineage>
        <taxon>Bacteria</taxon>
        <taxon>Pseudomonadati</taxon>
        <taxon>Pseudomonadota</taxon>
        <taxon>Betaproteobacteria</taxon>
        <taxon>Burkholderiales</taxon>
        <taxon>Sphaerotilaceae</taxon>
        <taxon>Pseudaquabacterium</taxon>
    </lineage>
</organism>
<protein>
    <recommendedName>
        <fullName evidence="4">Polysaccharide biosynthesis protein</fullName>
    </recommendedName>
</protein>
<dbReference type="Proteomes" id="UP001368500">
    <property type="component" value="Unassembled WGS sequence"/>
</dbReference>
<evidence type="ECO:0000313" key="3">
    <source>
        <dbReference type="Proteomes" id="UP001368500"/>
    </source>
</evidence>
<feature type="transmembrane region" description="Helical" evidence="1">
    <location>
        <begin position="203"/>
        <end position="225"/>
    </location>
</feature>
<proteinExistence type="predicted"/>
<dbReference type="RefSeq" id="WP_341372576.1">
    <property type="nucleotide sequence ID" value="NZ_JBBUTF010000002.1"/>
</dbReference>
<keyword evidence="3" id="KW-1185">Reference proteome</keyword>
<evidence type="ECO:0000256" key="1">
    <source>
        <dbReference type="SAM" id="Phobius"/>
    </source>
</evidence>
<keyword evidence="1" id="KW-1133">Transmembrane helix</keyword>
<feature type="transmembrane region" description="Helical" evidence="1">
    <location>
        <begin position="295"/>
        <end position="312"/>
    </location>
</feature>
<evidence type="ECO:0008006" key="4">
    <source>
        <dbReference type="Google" id="ProtNLM"/>
    </source>
</evidence>
<reference evidence="2 3" key="1">
    <citation type="submission" date="2024-04" db="EMBL/GenBank/DDBJ databases">
        <title>Novel species of the genus Ideonella isolated from streams.</title>
        <authorList>
            <person name="Lu H."/>
        </authorList>
    </citation>
    <scope>NUCLEOTIDE SEQUENCE [LARGE SCALE GENOMIC DNA]</scope>
    <source>
        <strain evidence="2 3">BYS139W</strain>
    </source>
</reference>
<gene>
    <name evidence="2" type="ORF">AACH11_02325</name>
</gene>